<organism evidence="1 2">
    <name type="scientific">Acanthoscelides obtectus</name>
    <name type="common">Bean weevil</name>
    <name type="synonym">Bruchus obtectus</name>
    <dbReference type="NCBI Taxonomy" id="200917"/>
    <lineage>
        <taxon>Eukaryota</taxon>
        <taxon>Metazoa</taxon>
        <taxon>Ecdysozoa</taxon>
        <taxon>Arthropoda</taxon>
        <taxon>Hexapoda</taxon>
        <taxon>Insecta</taxon>
        <taxon>Pterygota</taxon>
        <taxon>Neoptera</taxon>
        <taxon>Endopterygota</taxon>
        <taxon>Coleoptera</taxon>
        <taxon>Polyphaga</taxon>
        <taxon>Cucujiformia</taxon>
        <taxon>Chrysomeloidea</taxon>
        <taxon>Chrysomelidae</taxon>
        <taxon>Bruchinae</taxon>
        <taxon>Bruchini</taxon>
        <taxon>Acanthoscelides</taxon>
    </lineage>
</organism>
<reference evidence="1" key="1">
    <citation type="submission" date="2022-03" db="EMBL/GenBank/DDBJ databases">
        <authorList>
            <person name="Sayadi A."/>
        </authorList>
    </citation>
    <scope>NUCLEOTIDE SEQUENCE</scope>
</reference>
<dbReference type="AlphaFoldDB" id="A0A9P0KEI4"/>
<accession>A0A9P0KEI4</accession>
<dbReference type="EMBL" id="CAKOFQ010006797">
    <property type="protein sequence ID" value="CAH1972325.1"/>
    <property type="molecule type" value="Genomic_DNA"/>
</dbReference>
<dbReference type="Proteomes" id="UP001152888">
    <property type="component" value="Unassembled WGS sequence"/>
</dbReference>
<protein>
    <submittedName>
        <fullName evidence="1">Uncharacterized protein</fullName>
    </submittedName>
</protein>
<evidence type="ECO:0000313" key="1">
    <source>
        <dbReference type="EMBL" id="CAH1972325.1"/>
    </source>
</evidence>
<comment type="caution">
    <text evidence="1">The sequence shown here is derived from an EMBL/GenBank/DDBJ whole genome shotgun (WGS) entry which is preliminary data.</text>
</comment>
<sequence length="94" mass="11124">MGPSCKDKCRFQCSKKVLQIEREGIFEQLWSLSKTIDLKRQFVPPNKIYAEVKDTIRDHILKFPTVESHYSRERSSKKYLENSLSTYIKNVRAL</sequence>
<proteinExistence type="predicted"/>
<evidence type="ECO:0000313" key="2">
    <source>
        <dbReference type="Proteomes" id="UP001152888"/>
    </source>
</evidence>
<name>A0A9P0KEI4_ACAOB</name>
<dbReference type="PANTHER" id="PTHR10773:SF19">
    <property type="match status" value="1"/>
</dbReference>
<dbReference type="OrthoDB" id="8045193at2759"/>
<dbReference type="PANTHER" id="PTHR10773">
    <property type="entry name" value="DNA-DIRECTED RNA POLYMERASES I, II, AND III SUBUNIT RPABC2"/>
    <property type="match status" value="1"/>
</dbReference>
<gene>
    <name evidence="1" type="ORF">ACAOBT_LOCUS9932</name>
</gene>
<keyword evidence="2" id="KW-1185">Reference proteome</keyword>